<dbReference type="Pfam" id="PF01925">
    <property type="entry name" value="TauE"/>
    <property type="match status" value="1"/>
</dbReference>
<sequence length="251" mass="25587">MDLLHALIALGFIALGAVLQRVAGMGVGMIAAPTLSLLVGPIAGVTLSNVAASVAALILFLMLRRHVDWPRFLRLAPLLIAGSFLGAWAVASLDHGWLEILLGTCILIAIAAALGLQQRFTLTGNSAVYGSGAVAGFMNTTAGVAGPALAVYAVAAKWEQRSWAATLQPIFLLANLTSIGTKALFGAAVPGDVHVPWPVWGAVLLGAPLGILIGSRVARRVDPAKARVLALCIASAGGVLAVVRGVGELVG</sequence>
<evidence type="ECO:0000256" key="5">
    <source>
        <dbReference type="ARBA" id="ARBA00022692"/>
    </source>
</evidence>
<comment type="similarity">
    <text evidence="2 8">Belongs to the 4-toluene sulfonate uptake permease (TSUP) (TC 2.A.102) family.</text>
</comment>
<feature type="transmembrane region" description="Helical" evidence="8">
    <location>
        <begin position="195"/>
        <end position="214"/>
    </location>
</feature>
<keyword evidence="6 8" id="KW-1133">Transmembrane helix</keyword>
<dbReference type="Proteomes" id="UP000196230">
    <property type="component" value="Unassembled WGS sequence"/>
</dbReference>
<gene>
    <name evidence="10" type="ORF">E4A49_06075</name>
    <name evidence="9" type="ORF">FM125_09295</name>
</gene>
<reference evidence="9 11" key="1">
    <citation type="submission" date="2017-02" db="EMBL/GenBank/DDBJ databases">
        <authorList>
            <person name="Peterson S.W."/>
        </authorList>
    </citation>
    <scope>NUCLEOTIDE SEQUENCE [LARGE SCALE GENOMIC DNA]</scope>
    <source>
        <strain evidence="9 11">2B3F</strain>
    </source>
</reference>
<evidence type="ECO:0000313" key="12">
    <source>
        <dbReference type="Proteomes" id="UP000297477"/>
    </source>
</evidence>
<dbReference type="OrthoDB" id="3872971at2"/>
<evidence type="ECO:0000256" key="2">
    <source>
        <dbReference type="ARBA" id="ARBA00009142"/>
    </source>
</evidence>
<keyword evidence="12" id="KW-1185">Reference proteome</keyword>
<feature type="transmembrane region" description="Helical" evidence="8">
    <location>
        <begin position="72"/>
        <end position="91"/>
    </location>
</feature>
<evidence type="ECO:0000256" key="8">
    <source>
        <dbReference type="RuleBase" id="RU363041"/>
    </source>
</evidence>
<dbReference type="Proteomes" id="UP000297477">
    <property type="component" value="Unassembled WGS sequence"/>
</dbReference>
<evidence type="ECO:0000313" key="11">
    <source>
        <dbReference type="Proteomes" id="UP000196230"/>
    </source>
</evidence>
<keyword evidence="7 8" id="KW-0472">Membrane</keyword>
<evidence type="ECO:0000256" key="3">
    <source>
        <dbReference type="ARBA" id="ARBA00022448"/>
    </source>
</evidence>
<dbReference type="InterPro" id="IPR002781">
    <property type="entry name" value="TM_pro_TauE-like"/>
</dbReference>
<dbReference type="EMBL" id="FUKP01000063">
    <property type="protein sequence ID" value="SJN32887.1"/>
    <property type="molecule type" value="Genomic_DNA"/>
</dbReference>
<evidence type="ECO:0000256" key="1">
    <source>
        <dbReference type="ARBA" id="ARBA00004651"/>
    </source>
</evidence>
<organism evidence="9 11">
    <name type="scientific">Micrococcus lylae</name>
    <dbReference type="NCBI Taxonomy" id="1273"/>
    <lineage>
        <taxon>Bacteria</taxon>
        <taxon>Bacillati</taxon>
        <taxon>Actinomycetota</taxon>
        <taxon>Actinomycetes</taxon>
        <taxon>Micrococcales</taxon>
        <taxon>Micrococcaceae</taxon>
        <taxon>Micrococcus</taxon>
    </lineage>
</organism>
<keyword evidence="4 8" id="KW-1003">Cell membrane</keyword>
<feature type="transmembrane region" description="Helical" evidence="8">
    <location>
        <begin position="226"/>
        <end position="246"/>
    </location>
</feature>
<feature type="transmembrane region" description="Helical" evidence="8">
    <location>
        <begin position="97"/>
        <end position="116"/>
    </location>
</feature>
<accession>A0A1R4JLL7</accession>
<keyword evidence="3" id="KW-0813">Transport</keyword>
<dbReference type="PANTHER" id="PTHR30269:SF37">
    <property type="entry name" value="MEMBRANE TRANSPORTER PROTEIN"/>
    <property type="match status" value="1"/>
</dbReference>
<evidence type="ECO:0000256" key="4">
    <source>
        <dbReference type="ARBA" id="ARBA00022475"/>
    </source>
</evidence>
<name>A0A1R4JLL7_9MICC</name>
<dbReference type="EMBL" id="SPKT01000010">
    <property type="protein sequence ID" value="TFH99215.1"/>
    <property type="molecule type" value="Genomic_DNA"/>
</dbReference>
<dbReference type="GO" id="GO:0005886">
    <property type="term" value="C:plasma membrane"/>
    <property type="evidence" value="ECO:0007669"/>
    <property type="project" value="UniProtKB-SubCell"/>
</dbReference>
<dbReference type="AlphaFoldDB" id="A0A1R4JLL7"/>
<evidence type="ECO:0000256" key="7">
    <source>
        <dbReference type="ARBA" id="ARBA00023136"/>
    </source>
</evidence>
<evidence type="ECO:0000313" key="9">
    <source>
        <dbReference type="EMBL" id="SJN32887.1"/>
    </source>
</evidence>
<reference evidence="10 12" key="2">
    <citation type="submission" date="2019-03" db="EMBL/GenBank/DDBJ databases">
        <title>Reclassification of Micrococcus aloeverae and Micrococcus yunnanensis as later heterotypic synonyms of Micrococcus luteus.</title>
        <authorList>
            <person name="Huang C.-H."/>
        </authorList>
    </citation>
    <scope>NUCLEOTIDE SEQUENCE [LARGE SCALE GENOMIC DNA]</scope>
    <source>
        <strain evidence="10 12">BCRC 12151</strain>
    </source>
</reference>
<evidence type="ECO:0000256" key="6">
    <source>
        <dbReference type="ARBA" id="ARBA00022989"/>
    </source>
</evidence>
<feature type="transmembrane region" description="Helical" evidence="8">
    <location>
        <begin position="36"/>
        <end position="60"/>
    </location>
</feature>
<evidence type="ECO:0000313" key="10">
    <source>
        <dbReference type="EMBL" id="TFH99215.1"/>
    </source>
</evidence>
<dbReference type="PANTHER" id="PTHR30269">
    <property type="entry name" value="TRANSMEMBRANE PROTEIN YFCA"/>
    <property type="match status" value="1"/>
</dbReference>
<proteinExistence type="inferred from homology"/>
<comment type="subcellular location">
    <subcellularLocation>
        <location evidence="1 8">Cell membrane</location>
        <topology evidence="1 8">Multi-pass membrane protein</topology>
    </subcellularLocation>
</comment>
<keyword evidence="5 8" id="KW-0812">Transmembrane</keyword>
<dbReference type="RefSeq" id="WP_067189965.1">
    <property type="nucleotide sequence ID" value="NZ_FUKP01000063.1"/>
</dbReference>
<dbReference type="InterPro" id="IPR052017">
    <property type="entry name" value="TSUP"/>
</dbReference>
<protein>
    <recommendedName>
        <fullName evidence="8">Probable membrane transporter protein</fullName>
    </recommendedName>
</protein>